<evidence type="ECO:0000256" key="2">
    <source>
        <dbReference type="ARBA" id="ARBA00008520"/>
    </source>
</evidence>
<comment type="subcellular location">
    <subcellularLocation>
        <location evidence="1">Periplasm</location>
    </subcellularLocation>
</comment>
<dbReference type="EMBL" id="CP019914">
    <property type="protein sequence ID" value="ASJ20521.1"/>
    <property type="molecule type" value="Genomic_DNA"/>
</dbReference>
<reference evidence="4 5" key="1">
    <citation type="submission" date="2017-02" db="EMBL/GenBank/DDBJ databases">
        <title>Complete genome sequence of Brachyspira hampsonii genomovar I strain NSH-16 (ATCC BAA-2463).</title>
        <authorList>
            <person name="Mirajkar N.S."/>
            <person name="Gebhart C.J."/>
        </authorList>
    </citation>
    <scope>NUCLEOTIDE SEQUENCE [LARGE SCALE GENOMIC DNA]</scope>
    <source>
        <strain evidence="4 5">NSH-16</strain>
    </source>
</reference>
<protein>
    <submittedName>
        <fullName evidence="4">ABC transporter substrate-binding protein</fullName>
    </submittedName>
</protein>
<organism evidence="4 5">
    <name type="scientific">Brachyspira hampsonii</name>
    <dbReference type="NCBI Taxonomy" id="1287055"/>
    <lineage>
        <taxon>Bacteria</taxon>
        <taxon>Pseudomonadati</taxon>
        <taxon>Spirochaetota</taxon>
        <taxon>Spirochaetia</taxon>
        <taxon>Brachyspirales</taxon>
        <taxon>Brachyspiraceae</taxon>
        <taxon>Brachyspira</taxon>
    </lineage>
</organism>
<sequence>MKNIILILSIISSLLLISCSNNASSSSNGSGDKTIKVWHIQNVGKQITIKEEAGKRFTEENPDFNVEITPMKNDAYKTQIQIAVGANNAPDIFFTWSGGTMIDYIKAGKIIDLTPYIAKYDLSNTLLPASLGQGSYEGKIYGLPVESSIIAMVFYNKELFEKNGWQIPTTLTEFEVLCDQIVANGIKPFALANKTKWTASMYYMSLVSRIGGSKVFYDAANRVNGGSFENPAFIEAGKKLVEWVDKGYFNDGFNGLDDDSGQARALLYTDKAAMSISGSFLISSISSENPDFVKKLDAFIFPIVEGGKGDPKELVGTIGDNFYSISSSCKYPEEAFKLMMKFVDNESVQEGLSIGKLPPVKDLKVDSPIFDKIVNAINEASTVQLWYDQYLPAELAEVHKDTLQAMLAKTMTPEEACKQLEAKALELLGPSSK</sequence>
<gene>
    <name evidence="4" type="ORF">BHAMNSH16_02170</name>
</gene>
<dbReference type="AlphaFoldDB" id="A0AAC9TRP1"/>
<evidence type="ECO:0000313" key="4">
    <source>
        <dbReference type="EMBL" id="ASJ20521.1"/>
    </source>
</evidence>
<dbReference type="InterPro" id="IPR006059">
    <property type="entry name" value="SBP"/>
</dbReference>
<feature type="chain" id="PRO_5041997268" evidence="3">
    <location>
        <begin position="24"/>
        <end position="433"/>
    </location>
</feature>
<dbReference type="Pfam" id="PF01547">
    <property type="entry name" value="SBP_bac_1"/>
    <property type="match status" value="1"/>
</dbReference>
<keyword evidence="5" id="KW-1185">Reference proteome</keyword>
<comment type="similarity">
    <text evidence="2">Belongs to the bacterial solute-binding protein 1 family.</text>
</comment>
<dbReference type="InterPro" id="IPR050490">
    <property type="entry name" value="Bact_solute-bd_prot1"/>
</dbReference>
<dbReference type="PANTHER" id="PTHR43649:SF14">
    <property type="entry name" value="BLR3389 PROTEIN"/>
    <property type="match status" value="1"/>
</dbReference>
<evidence type="ECO:0000256" key="1">
    <source>
        <dbReference type="ARBA" id="ARBA00004418"/>
    </source>
</evidence>
<dbReference type="SUPFAM" id="SSF53850">
    <property type="entry name" value="Periplasmic binding protein-like II"/>
    <property type="match status" value="1"/>
</dbReference>
<dbReference type="Proteomes" id="UP000264880">
    <property type="component" value="Chromosome"/>
</dbReference>
<keyword evidence="3" id="KW-0732">Signal</keyword>
<dbReference type="RefSeq" id="WP_008731166.1">
    <property type="nucleotide sequence ID" value="NZ_CP019914.1"/>
</dbReference>
<proteinExistence type="inferred from homology"/>
<dbReference type="PROSITE" id="PS51257">
    <property type="entry name" value="PROKAR_LIPOPROTEIN"/>
    <property type="match status" value="1"/>
</dbReference>
<dbReference type="Gene3D" id="3.40.190.10">
    <property type="entry name" value="Periplasmic binding protein-like II"/>
    <property type="match status" value="2"/>
</dbReference>
<feature type="signal peptide" evidence="3">
    <location>
        <begin position="1"/>
        <end position="23"/>
    </location>
</feature>
<evidence type="ECO:0000313" key="5">
    <source>
        <dbReference type="Proteomes" id="UP000264880"/>
    </source>
</evidence>
<dbReference type="PANTHER" id="PTHR43649">
    <property type="entry name" value="ARABINOSE-BINDING PROTEIN-RELATED"/>
    <property type="match status" value="1"/>
</dbReference>
<name>A0AAC9TRP1_9SPIR</name>
<dbReference type="GO" id="GO:0042597">
    <property type="term" value="C:periplasmic space"/>
    <property type="evidence" value="ECO:0007669"/>
    <property type="project" value="UniProtKB-SubCell"/>
</dbReference>
<dbReference type="KEGG" id="bhp:BHAMNSH16_02170"/>
<evidence type="ECO:0000256" key="3">
    <source>
        <dbReference type="SAM" id="SignalP"/>
    </source>
</evidence>
<accession>A0AAC9TRP1</accession>